<gene>
    <name evidence="1" type="ORF">P5673_006276</name>
</gene>
<keyword evidence="2" id="KW-1185">Reference proteome</keyword>
<dbReference type="Proteomes" id="UP001249851">
    <property type="component" value="Unassembled WGS sequence"/>
</dbReference>
<organism evidence="1 2">
    <name type="scientific">Acropora cervicornis</name>
    <name type="common">Staghorn coral</name>
    <dbReference type="NCBI Taxonomy" id="6130"/>
    <lineage>
        <taxon>Eukaryota</taxon>
        <taxon>Metazoa</taxon>
        <taxon>Cnidaria</taxon>
        <taxon>Anthozoa</taxon>
        <taxon>Hexacorallia</taxon>
        <taxon>Scleractinia</taxon>
        <taxon>Astrocoeniina</taxon>
        <taxon>Acroporidae</taxon>
        <taxon>Acropora</taxon>
    </lineage>
</organism>
<reference evidence="1" key="1">
    <citation type="journal article" date="2023" name="G3 (Bethesda)">
        <title>Whole genome assembly and annotation of the endangered Caribbean coral Acropora cervicornis.</title>
        <authorList>
            <person name="Selwyn J.D."/>
            <person name="Vollmer S.V."/>
        </authorList>
    </citation>
    <scope>NUCLEOTIDE SEQUENCE</scope>
    <source>
        <strain evidence="1">K2</strain>
    </source>
</reference>
<sequence>MAASFQRGFFQDETKMSSCSQIVFVPNELFADLNAGGGYLLPSLQTPENRMGDDLEGPPAVENLPQSINSLSLPTKGANNRIIVIALPPAS</sequence>
<accession>A0AAD9QXR5</accession>
<reference evidence="1" key="2">
    <citation type="journal article" date="2023" name="Science">
        <title>Genomic signatures of disease resistance in endangered staghorn corals.</title>
        <authorList>
            <person name="Vollmer S.V."/>
            <person name="Selwyn J.D."/>
            <person name="Despard B.A."/>
            <person name="Roesel C.L."/>
        </authorList>
    </citation>
    <scope>NUCLEOTIDE SEQUENCE</scope>
    <source>
        <strain evidence="1">K2</strain>
    </source>
</reference>
<comment type="caution">
    <text evidence="1">The sequence shown here is derived from an EMBL/GenBank/DDBJ whole genome shotgun (WGS) entry which is preliminary data.</text>
</comment>
<evidence type="ECO:0000313" key="1">
    <source>
        <dbReference type="EMBL" id="KAK2569355.1"/>
    </source>
</evidence>
<evidence type="ECO:0000313" key="2">
    <source>
        <dbReference type="Proteomes" id="UP001249851"/>
    </source>
</evidence>
<name>A0AAD9QXR5_ACRCE</name>
<dbReference type="EMBL" id="JARQWQ010000010">
    <property type="protein sequence ID" value="KAK2569355.1"/>
    <property type="molecule type" value="Genomic_DNA"/>
</dbReference>
<proteinExistence type="predicted"/>
<protein>
    <submittedName>
        <fullName evidence="1">Uncharacterized protein</fullName>
    </submittedName>
</protein>
<dbReference type="AlphaFoldDB" id="A0AAD9QXR5"/>